<accession>A0A928UW53</accession>
<organism evidence="2 3">
    <name type="scientific">Sphingobacterium hungaricum</name>
    <dbReference type="NCBI Taxonomy" id="2082723"/>
    <lineage>
        <taxon>Bacteria</taxon>
        <taxon>Pseudomonadati</taxon>
        <taxon>Bacteroidota</taxon>
        <taxon>Sphingobacteriia</taxon>
        <taxon>Sphingobacteriales</taxon>
        <taxon>Sphingobacteriaceae</taxon>
        <taxon>Sphingobacterium</taxon>
    </lineage>
</organism>
<keyword evidence="3" id="KW-1185">Reference proteome</keyword>
<evidence type="ECO:0000313" key="3">
    <source>
        <dbReference type="Proteomes" id="UP000616201"/>
    </source>
</evidence>
<reference evidence="2" key="1">
    <citation type="submission" date="2018-02" db="EMBL/GenBank/DDBJ databases">
        <authorList>
            <person name="Vasarhelyi B.M."/>
            <person name="Deshmukh S."/>
            <person name="Balint B."/>
            <person name="Kukolya J."/>
        </authorList>
    </citation>
    <scope>NUCLEOTIDE SEQUENCE</scope>
    <source>
        <strain evidence="2">KB22</strain>
    </source>
</reference>
<feature type="signal peptide" evidence="1">
    <location>
        <begin position="1"/>
        <end position="21"/>
    </location>
</feature>
<sequence>MKTIHYWGIFMLLNLVQLVRAQDLTTIGDQKPFQFNGNIEARGMFYRASGIPNRMQPFTYLLSGSPTATVYGWTVPMSFTISKENKSFQQPFNQYGMSPTYKWITLHAGHRSVNFSPYTLAGHTMLGGGFELNPGKIRVGFMYGRLNKATVIDTATQSLVPYAFTRKGFAAKLGYGTSDNYFDLSFLHAKDDSSSVADFNLPDNEKVFAAANSVLGYGGKLRLFRRFFFESDGAISLYTRDMNSPIHFDEINDPTLEKLKNLIKVNGTTEWFLAFSAGIGYSAKNYGLKISYRRIEPEFKSMGAYFFTNDVENLTISPNFTVWKGKLRGSGSFGIEQDNVNLQKTSTTKRIIGNANVSADFTERFGIDAYFTNFSNNQRPNTLRFADSLKIVQTTNNLSFMPRYTIFKETVTHMILGSVSMSEMNDYNSYYGADAPSRNISTMQYMMNYNIGFPQKMLNIYASLNYSDLKSVDVKTSYAGGSIGASYVFFDKKLLASANCTFMNGKNQGANSLIVNGSGNISYKINKIQSIRTSLYWTKNNPGSTVTGGYPSFSESRGEIAYQINFGL</sequence>
<dbReference type="Proteomes" id="UP000616201">
    <property type="component" value="Unassembled WGS sequence"/>
</dbReference>
<gene>
    <name evidence="2" type="ORF">C4F49_05070</name>
</gene>
<comment type="caution">
    <text evidence="2">The sequence shown here is derived from an EMBL/GenBank/DDBJ whole genome shotgun (WGS) entry which is preliminary data.</text>
</comment>
<proteinExistence type="predicted"/>
<name>A0A928UW53_9SPHI</name>
<dbReference type="RefSeq" id="WP_196935691.1">
    <property type="nucleotide sequence ID" value="NZ_MU158698.1"/>
</dbReference>
<dbReference type="EMBL" id="PRDK01000003">
    <property type="protein sequence ID" value="MBE8713043.1"/>
    <property type="molecule type" value="Genomic_DNA"/>
</dbReference>
<evidence type="ECO:0008006" key="4">
    <source>
        <dbReference type="Google" id="ProtNLM"/>
    </source>
</evidence>
<protein>
    <recommendedName>
        <fullName evidence="4">DUF5723 domain-containing protein</fullName>
    </recommendedName>
</protein>
<evidence type="ECO:0000256" key="1">
    <source>
        <dbReference type="SAM" id="SignalP"/>
    </source>
</evidence>
<feature type="chain" id="PRO_5037887406" description="DUF5723 domain-containing protein" evidence="1">
    <location>
        <begin position="22"/>
        <end position="568"/>
    </location>
</feature>
<dbReference type="AlphaFoldDB" id="A0A928UW53"/>
<keyword evidence="1" id="KW-0732">Signal</keyword>
<evidence type="ECO:0000313" key="2">
    <source>
        <dbReference type="EMBL" id="MBE8713043.1"/>
    </source>
</evidence>